<gene>
    <name evidence="1" type="ORF">JCM17846_21670</name>
</gene>
<dbReference type="SUPFAM" id="SSF53756">
    <property type="entry name" value="UDP-Glycosyltransferase/glycogen phosphorylase"/>
    <property type="match status" value="1"/>
</dbReference>
<name>A0A5A7NA13_9PROT</name>
<reference evidence="1 2" key="1">
    <citation type="submission" date="2019-09" db="EMBL/GenBank/DDBJ databases">
        <title>NBRP : Genome information of microbial organism related human and environment.</title>
        <authorList>
            <person name="Hattori M."/>
            <person name="Oshima K."/>
            <person name="Inaba H."/>
            <person name="Suda W."/>
            <person name="Sakamoto M."/>
            <person name="Iino T."/>
            <person name="Kitahara M."/>
            <person name="Oshida Y."/>
            <person name="Iida T."/>
            <person name="Kudo T."/>
            <person name="Itoh T."/>
            <person name="Ohkuma M."/>
        </authorList>
    </citation>
    <scope>NUCLEOTIDE SEQUENCE [LARGE SCALE GENOMIC DNA]</scope>
    <source>
        <strain evidence="1 2">Q-1</strain>
    </source>
</reference>
<evidence type="ECO:0008006" key="3">
    <source>
        <dbReference type="Google" id="ProtNLM"/>
    </source>
</evidence>
<accession>A0A5A7NA13</accession>
<dbReference type="Proteomes" id="UP000324996">
    <property type="component" value="Unassembled WGS sequence"/>
</dbReference>
<dbReference type="Gene3D" id="3.40.50.2000">
    <property type="entry name" value="Glycogen Phosphorylase B"/>
    <property type="match status" value="1"/>
</dbReference>
<keyword evidence="2" id="KW-1185">Reference proteome</keyword>
<dbReference type="AlphaFoldDB" id="A0A5A7NA13"/>
<proteinExistence type="predicted"/>
<evidence type="ECO:0000313" key="2">
    <source>
        <dbReference type="Proteomes" id="UP000324996"/>
    </source>
</evidence>
<protein>
    <recommendedName>
        <fullName evidence="3">Glycosyl transferase</fullName>
    </recommendedName>
</protein>
<comment type="caution">
    <text evidence="1">The sequence shown here is derived from an EMBL/GenBank/DDBJ whole genome shotgun (WGS) entry which is preliminary data.</text>
</comment>
<sequence length="377" mass="42288">MTRTPLNIAAFTGGQTVPSARFRVRQYIDPLKSHGLMVQEFPSRAGQYPPPSLWKRPPWLLATILERVPHILKSRKFDLILFQRELVSTLLTLEPYFAGPRLLDVDDAIWLHKRGGFAARLARLSDGVICGNSFLQSYFDDLGCRTWLLPTAVDSDRFSPKADERTGPPVIGWSGSGGNLIQLERLEPALAMVFLKNKSARLRVICNRPPHFQNLDADRVDYVRWSPENEVSALQDLSLGLMPIEDNDWSRGKCSYKMLTYMACGLPVVVSPIGMNAELLAMDEIGFGAATQGDWLSRSPPCSRIPIWGKKWAKGAAGWLSRISASRIFHPGWQTFFALSPLDLPRQQEGALRNGSADIGPSYDHRPWSRRRGTYAL</sequence>
<evidence type="ECO:0000313" key="1">
    <source>
        <dbReference type="EMBL" id="GER04485.1"/>
    </source>
</evidence>
<dbReference type="RefSeq" id="WP_150007145.1">
    <property type="nucleotide sequence ID" value="NZ_BKCN01000010.1"/>
</dbReference>
<dbReference type="Pfam" id="PF13692">
    <property type="entry name" value="Glyco_trans_1_4"/>
    <property type="match status" value="1"/>
</dbReference>
<dbReference type="EMBL" id="BKCN01000010">
    <property type="protein sequence ID" value="GER04485.1"/>
    <property type="molecule type" value="Genomic_DNA"/>
</dbReference>
<organism evidence="1 2">
    <name type="scientific">Iodidimonas nitroreducens</name>
    <dbReference type="NCBI Taxonomy" id="1236968"/>
    <lineage>
        <taxon>Bacteria</taxon>
        <taxon>Pseudomonadati</taxon>
        <taxon>Pseudomonadota</taxon>
        <taxon>Alphaproteobacteria</taxon>
        <taxon>Iodidimonadales</taxon>
        <taxon>Iodidimonadaceae</taxon>
        <taxon>Iodidimonas</taxon>
    </lineage>
</organism>